<reference evidence="1" key="1">
    <citation type="journal article" date="2013" name="Environ. Microbiol.">
        <title>Microbiota from the distal guts of lean and obese adolescents exhibit partial functional redundancy besides clear differences in community structure.</title>
        <authorList>
            <person name="Ferrer M."/>
            <person name="Ruiz A."/>
            <person name="Lanza F."/>
            <person name="Haange S.B."/>
            <person name="Oberbach A."/>
            <person name="Till H."/>
            <person name="Bargiela R."/>
            <person name="Campoy C."/>
            <person name="Segura M.T."/>
            <person name="Richter M."/>
            <person name="von Bergen M."/>
            <person name="Seifert J."/>
            <person name="Suarez A."/>
        </authorList>
    </citation>
    <scope>NUCLEOTIDE SEQUENCE</scope>
</reference>
<organism evidence="1">
    <name type="scientific">human gut metagenome</name>
    <dbReference type="NCBI Taxonomy" id="408170"/>
    <lineage>
        <taxon>unclassified sequences</taxon>
        <taxon>metagenomes</taxon>
        <taxon>organismal metagenomes</taxon>
    </lineage>
</organism>
<sequence length="194" mass="21996">DRCLEADNLIAQRVECAEDEYREISNEILIIDQRLASLEKAYAKGGGISKKEWRSMQDQIAKEDARREGHHKWLKEMANNVLPFIILRTQLEELKAQIALEHKAQVDANVKSTIDTPEIKSIISGVLSRANIELADDISEKVIYEIASYASHTSQITPILNLSDFDRFELTAKINSLLAYDTNRVKEAIDDIKA</sequence>
<gene>
    <name evidence="1" type="ORF">LEA_03188</name>
</gene>
<comment type="caution">
    <text evidence="1">The sequence shown here is derived from an EMBL/GenBank/DDBJ whole genome shotgun (WGS) entry which is preliminary data.</text>
</comment>
<feature type="non-terminal residue" evidence="1">
    <location>
        <position position="194"/>
    </location>
</feature>
<accession>K1V4B4</accession>
<evidence type="ECO:0000313" key="1">
    <source>
        <dbReference type="EMBL" id="EKC78721.1"/>
    </source>
</evidence>
<dbReference type="EMBL" id="AJWY01002127">
    <property type="protein sequence ID" value="EKC78721.1"/>
    <property type="molecule type" value="Genomic_DNA"/>
</dbReference>
<dbReference type="AlphaFoldDB" id="K1V4B4"/>
<proteinExistence type="predicted"/>
<name>K1V4B4_9ZZZZ</name>
<feature type="non-terminal residue" evidence="1">
    <location>
        <position position="1"/>
    </location>
</feature>
<protein>
    <submittedName>
        <fullName evidence="1">DNA sulfur modification protein DndD</fullName>
    </submittedName>
</protein>